<gene>
    <name evidence="2" type="ORF">QMA01_02255</name>
</gene>
<evidence type="ECO:0000313" key="3">
    <source>
        <dbReference type="Proteomes" id="UP001225873"/>
    </source>
</evidence>
<keyword evidence="1" id="KW-0472">Membrane</keyword>
<dbReference type="Proteomes" id="UP001225873">
    <property type="component" value="Unassembled WGS sequence"/>
</dbReference>
<evidence type="ECO:0008006" key="4">
    <source>
        <dbReference type="Google" id="ProtNLM"/>
    </source>
</evidence>
<evidence type="ECO:0000313" key="2">
    <source>
        <dbReference type="EMBL" id="MDN3426102.1"/>
    </source>
</evidence>
<protein>
    <recommendedName>
        <fullName evidence="4">CXXC-20-CXXC protein</fullName>
    </recommendedName>
</protein>
<feature type="transmembrane region" description="Helical" evidence="1">
    <location>
        <begin position="69"/>
        <end position="89"/>
    </location>
</feature>
<evidence type="ECO:0000256" key="1">
    <source>
        <dbReference type="SAM" id="Phobius"/>
    </source>
</evidence>
<dbReference type="EMBL" id="JASDCQ010000001">
    <property type="protein sequence ID" value="MDN3426102.1"/>
    <property type="molecule type" value="Genomic_DNA"/>
</dbReference>
<accession>A0ABT7ZHD1</accession>
<organism evidence="2 3">
    <name type="scientific">Planococcus notacanthi</name>
    <dbReference type="NCBI Taxonomy" id="3035188"/>
    <lineage>
        <taxon>Bacteria</taxon>
        <taxon>Bacillati</taxon>
        <taxon>Bacillota</taxon>
        <taxon>Bacilli</taxon>
        <taxon>Bacillales</taxon>
        <taxon>Caryophanaceae</taxon>
        <taxon>Planococcus</taxon>
    </lineage>
</organism>
<dbReference type="InterPro" id="IPR026369">
    <property type="entry name" value="CxxC_20_CxxC"/>
</dbReference>
<keyword evidence="1" id="KW-0812">Transmembrane</keyword>
<reference evidence="2 3" key="1">
    <citation type="submission" date="2023-03" db="EMBL/GenBank/DDBJ databases">
        <authorList>
            <person name="Uniacke-Lowe S."/>
            <person name="Ross P."/>
            <person name="Hill C."/>
        </authorList>
    </citation>
    <scope>NUCLEOTIDE SEQUENCE [LARGE SCALE GENOMIC DNA]</scope>
    <source>
        <strain evidence="2 3">APC 4016</strain>
    </source>
</reference>
<dbReference type="RefSeq" id="WP_225218328.1">
    <property type="nucleotide sequence ID" value="NZ_JASDCQ010000001.1"/>
</dbReference>
<sequence>MMQRCEICQTSFTWKQVSKSLWLAYKPIACPACGKLYKVQFLSRILASVLLVGPIFAFSSFAYPISTYALIFSVLVLFPVISLLLPYILRYRLA</sequence>
<keyword evidence="3" id="KW-1185">Reference proteome</keyword>
<dbReference type="NCBIfam" id="TIGR04104">
    <property type="entry name" value="cxxc_20_cxxc"/>
    <property type="match status" value="1"/>
</dbReference>
<name>A0ABT7ZHD1_9BACL</name>
<comment type="caution">
    <text evidence="2">The sequence shown here is derived from an EMBL/GenBank/DDBJ whole genome shotgun (WGS) entry which is preliminary data.</text>
</comment>
<proteinExistence type="predicted"/>
<feature type="transmembrane region" description="Helical" evidence="1">
    <location>
        <begin position="45"/>
        <end position="63"/>
    </location>
</feature>
<keyword evidence="1" id="KW-1133">Transmembrane helix</keyword>